<evidence type="ECO:0000313" key="3">
    <source>
        <dbReference type="Proteomes" id="UP000323653"/>
    </source>
</evidence>
<name>A0A5C0VIP1_9SPHI</name>
<dbReference type="GO" id="GO:0005829">
    <property type="term" value="C:cytosol"/>
    <property type="evidence" value="ECO:0007669"/>
    <property type="project" value="TreeGrafter"/>
</dbReference>
<dbReference type="CDD" id="cd24032">
    <property type="entry name" value="ASKHA_NBD_TsaB"/>
    <property type="match status" value="1"/>
</dbReference>
<dbReference type="PANTHER" id="PTHR11735:SF11">
    <property type="entry name" value="TRNA THREONYLCARBAMOYLADENOSINE BIOSYNTHESIS PROTEIN TSAB"/>
    <property type="match status" value="1"/>
</dbReference>
<keyword evidence="2" id="KW-0808">Transferase</keyword>
<organism evidence="2 3">
    <name type="scientific">Pedobacter aquae</name>
    <dbReference type="NCBI Taxonomy" id="2605747"/>
    <lineage>
        <taxon>Bacteria</taxon>
        <taxon>Pseudomonadati</taxon>
        <taxon>Bacteroidota</taxon>
        <taxon>Sphingobacteriia</taxon>
        <taxon>Sphingobacteriales</taxon>
        <taxon>Sphingobacteriaceae</taxon>
        <taxon>Pedobacter</taxon>
    </lineage>
</organism>
<dbReference type="GO" id="GO:0002949">
    <property type="term" value="P:tRNA threonylcarbamoyladenosine modification"/>
    <property type="evidence" value="ECO:0007669"/>
    <property type="project" value="InterPro"/>
</dbReference>
<evidence type="ECO:0000313" key="2">
    <source>
        <dbReference type="EMBL" id="QEK51702.1"/>
    </source>
</evidence>
<dbReference type="InterPro" id="IPR000905">
    <property type="entry name" value="Gcp-like_dom"/>
</dbReference>
<protein>
    <submittedName>
        <fullName evidence="2">tRNA (Adenosine(37)-N6)-threonylcarbamoyltransferase complex dimerization subunit type 1 TsaB</fullName>
    </submittedName>
</protein>
<keyword evidence="3" id="KW-1185">Reference proteome</keyword>
<dbReference type="AlphaFoldDB" id="A0A5C0VIP1"/>
<sequence length="229" mass="25412">MALILHIETATTTCSVALAENGVFIDKIERTEANIHAASLTVFIDELLKKTQRSFKELKAVAVSMGPGSYTGLRIGVSTAKGLCFALDIPLIAINTLTAMANGFIKKCYSVNGNTVFCPMIDARRMEVYTAFYNKEVEVLKATEAVIVDENSFKAILDTYIVYFFGDGAPKCEEVLATHINTRVMDDFTNSAQDLIEPAYEKFKEAVFEDIAYFEPYYLKDYVAGKKKA</sequence>
<dbReference type="KEGG" id="pej:FYC62_08545"/>
<gene>
    <name evidence="2" type="primary">tsaB</name>
    <name evidence="2" type="ORF">FYC62_08545</name>
</gene>
<dbReference type="PANTHER" id="PTHR11735">
    <property type="entry name" value="TRNA N6-ADENOSINE THREONYLCARBAMOYLTRANSFERASE"/>
    <property type="match status" value="1"/>
</dbReference>
<dbReference type="Proteomes" id="UP000323653">
    <property type="component" value="Chromosome"/>
</dbReference>
<accession>A0A5C0VIP1</accession>
<dbReference type="Pfam" id="PF00814">
    <property type="entry name" value="TsaD"/>
    <property type="match status" value="1"/>
</dbReference>
<dbReference type="InterPro" id="IPR022496">
    <property type="entry name" value="T6A_TsaB"/>
</dbReference>
<dbReference type="NCBIfam" id="TIGR03725">
    <property type="entry name" value="T6A_YeaZ"/>
    <property type="match status" value="1"/>
</dbReference>
<evidence type="ECO:0000259" key="1">
    <source>
        <dbReference type="Pfam" id="PF00814"/>
    </source>
</evidence>
<reference evidence="2 3" key="1">
    <citation type="submission" date="2019-08" db="EMBL/GenBank/DDBJ databases">
        <title>Pedobacter sp. nov., isolated from Han river, South Korea.</title>
        <authorList>
            <person name="Lee D.-H."/>
            <person name="Kim Y.-S."/>
            <person name="Hwang E.-M."/>
            <person name="Le Tran T.C."/>
            <person name="Cha C.-J."/>
        </authorList>
    </citation>
    <scope>NUCLEOTIDE SEQUENCE [LARGE SCALE GENOMIC DNA]</scope>
    <source>
        <strain evidence="2 3">CJ43</strain>
    </source>
</reference>
<dbReference type="EMBL" id="CP043329">
    <property type="protein sequence ID" value="QEK51702.1"/>
    <property type="molecule type" value="Genomic_DNA"/>
</dbReference>
<dbReference type="Gene3D" id="3.30.420.40">
    <property type="match status" value="2"/>
</dbReference>
<feature type="domain" description="Gcp-like" evidence="1">
    <location>
        <begin position="35"/>
        <end position="151"/>
    </location>
</feature>
<dbReference type="GO" id="GO:0016740">
    <property type="term" value="F:transferase activity"/>
    <property type="evidence" value="ECO:0007669"/>
    <property type="project" value="UniProtKB-KW"/>
</dbReference>
<dbReference type="InterPro" id="IPR043129">
    <property type="entry name" value="ATPase_NBD"/>
</dbReference>
<dbReference type="RefSeq" id="WP_149074651.1">
    <property type="nucleotide sequence ID" value="NZ_CP043329.1"/>
</dbReference>
<proteinExistence type="predicted"/>
<dbReference type="SUPFAM" id="SSF53067">
    <property type="entry name" value="Actin-like ATPase domain"/>
    <property type="match status" value="2"/>
</dbReference>